<feature type="transmembrane region" description="Helical" evidence="1">
    <location>
        <begin position="42"/>
        <end position="62"/>
    </location>
</feature>
<keyword evidence="1" id="KW-0472">Membrane</keyword>
<evidence type="ECO:0000313" key="3">
    <source>
        <dbReference type="WBParaSite" id="ACRNAN_scaffold1930.g27512.t1"/>
    </source>
</evidence>
<name>A0A914D7E1_9BILA</name>
<proteinExistence type="predicted"/>
<evidence type="ECO:0000256" key="1">
    <source>
        <dbReference type="SAM" id="Phobius"/>
    </source>
</evidence>
<keyword evidence="1" id="KW-0812">Transmembrane</keyword>
<organism evidence="2 3">
    <name type="scientific">Acrobeloides nanus</name>
    <dbReference type="NCBI Taxonomy" id="290746"/>
    <lineage>
        <taxon>Eukaryota</taxon>
        <taxon>Metazoa</taxon>
        <taxon>Ecdysozoa</taxon>
        <taxon>Nematoda</taxon>
        <taxon>Chromadorea</taxon>
        <taxon>Rhabditida</taxon>
        <taxon>Tylenchina</taxon>
        <taxon>Cephalobomorpha</taxon>
        <taxon>Cephaloboidea</taxon>
        <taxon>Cephalobidae</taxon>
        <taxon>Acrobeloides</taxon>
    </lineage>
</organism>
<dbReference type="AlphaFoldDB" id="A0A914D7E1"/>
<dbReference type="Proteomes" id="UP000887540">
    <property type="component" value="Unplaced"/>
</dbReference>
<reference evidence="3" key="1">
    <citation type="submission" date="2022-11" db="UniProtKB">
        <authorList>
            <consortium name="WormBaseParasite"/>
        </authorList>
    </citation>
    <scope>IDENTIFICATION</scope>
</reference>
<keyword evidence="1" id="KW-1133">Transmembrane helix</keyword>
<feature type="transmembrane region" description="Helical" evidence="1">
    <location>
        <begin position="83"/>
        <end position="112"/>
    </location>
</feature>
<feature type="transmembrane region" description="Helical" evidence="1">
    <location>
        <begin position="153"/>
        <end position="180"/>
    </location>
</feature>
<sequence>MPILDYSSTSSESLEDEEEYDPHEVCGFHARIIFYLHSIPGILFYLLAIALGVITLIFPHLHRESSIYRQLFQRYERSNANDYYLYYQIVVASWISLYFLLIISTIFGLIGAKVRRPVLLIPLFVFHLINVGILILIAFALMTINTVGEQWVIWPSVIVVFYLTVSTISLGITLLCYRFVVESHEVLLQLMASTKQVHFNEKMLKRERRYV</sequence>
<protein>
    <submittedName>
        <fullName evidence="3">Uncharacterized protein</fullName>
    </submittedName>
</protein>
<feature type="transmembrane region" description="Helical" evidence="1">
    <location>
        <begin position="118"/>
        <end position="141"/>
    </location>
</feature>
<dbReference type="WBParaSite" id="ACRNAN_scaffold1930.g27512.t1">
    <property type="protein sequence ID" value="ACRNAN_scaffold1930.g27512.t1"/>
    <property type="gene ID" value="ACRNAN_scaffold1930.g27512"/>
</dbReference>
<evidence type="ECO:0000313" key="2">
    <source>
        <dbReference type="Proteomes" id="UP000887540"/>
    </source>
</evidence>
<accession>A0A914D7E1</accession>
<keyword evidence="2" id="KW-1185">Reference proteome</keyword>